<accession>A0A9P4JA01</accession>
<feature type="transmembrane region" description="Helical" evidence="6">
    <location>
        <begin position="67"/>
        <end position="87"/>
    </location>
</feature>
<comment type="caution">
    <text evidence="7">The sequence shown here is derived from an EMBL/GenBank/DDBJ whole genome shotgun (WGS) entry which is preliminary data.</text>
</comment>
<evidence type="ECO:0000256" key="1">
    <source>
        <dbReference type="ARBA" id="ARBA00004127"/>
    </source>
</evidence>
<dbReference type="Proteomes" id="UP000799439">
    <property type="component" value="Unassembled WGS sequence"/>
</dbReference>
<dbReference type="GO" id="GO:0016020">
    <property type="term" value="C:membrane"/>
    <property type="evidence" value="ECO:0007669"/>
    <property type="project" value="InterPro"/>
</dbReference>
<sequence>MSGFLSRSYHQAISTPHFVRFLTSWCLPPLALACIRAIFSLYIFTTLFTSLGLLLSWHDSHGARTSFSYFTILTYWGLGFYFAVSAFHGFAYATRGPSGLAAGSLADDTGASDSGGKRTLRFAHSAFYATITVFPIIVTAVFWGVLVGPGVLYDQYAYWANISEHAMNSAFAIFEIVIPRTDPNPWVHAGVLVVLLALYLALSFVSHAINHVYVYPFLNIQEKGSTFVAIAIVLILVAMLIVFAVVHGIMYFRKWVTESKKRLPGKFSKHDQRSVDEEKQPSVQVRELS</sequence>
<feature type="transmembrane region" description="Helical" evidence="6">
    <location>
        <begin position="30"/>
        <end position="55"/>
    </location>
</feature>
<keyword evidence="4 6" id="KW-0472">Membrane</keyword>
<evidence type="ECO:0000256" key="6">
    <source>
        <dbReference type="SAM" id="Phobius"/>
    </source>
</evidence>
<evidence type="ECO:0000313" key="7">
    <source>
        <dbReference type="EMBL" id="KAF2157719.1"/>
    </source>
</evidence>
<evidence type="ECO:0000256" key="3">
    <source>
        <dbReference type="ARBA" id="ARBA00022989"/>
    </source>
</evidence>
<feature type="compositionally biased region" description="Basic and acidic residues" evidence="5">
    <location>
        <begin position="268"/>
        <end position="280"/>
    </location>
</feature>
<dbReference type="EMBL" id="ML996081">
    <property type="protein sequence ID" value="KAF2157719.1"/>
    <property type="molecule type" value="Genomic_DNA"/>
</dbReference>
<keyword evidence="8" id="KW-1185">Reference proteome</keyword>
<keyword evidence="3 6" id="KW-1133">Transmembrane helix</keyword>
<dbReference type="PROSITE" id="PS51257">
    <property type="entry name" value="PROKAR_LIPOPROTEIN"/>
    <property type="match status" value="1"/>
</dbReference>
<dbReference type="PANTHER" id="PTHR12242:SF1">
    <property type="entry name" value="MYND-TYPE DOMAIN-CONTAINING PROTEIN"/>
    <property type="match status" value="1"/>
</dbReference>
<feature type="transmembrane region" description="Helical" evidence="6">
    <location>
        <begin position="229"/>
        <end position="252"/>
    </location>
</feature>
<dbReference type="GO" id="GO:0012505">
    <property type="term" value="C:endomembrane system"/>
    <property type="evidence" value="ECO:0007669"/>
    <property type="project" value="UniProtKB-SubCell"/>
</dbReference>
<name>A0A9P4JA01_9PEZI</name>
<comment type="subcellular location">
    <subcellularLocation>
        <location evidence="1">Endomembrane system</location>
        <topology evidence="1">Multi-pass membrane protein</topology>
    </subcellularLocation>
</comment>
<evidence type="ECO:0000256" key="5">
    <source>
        <dbReference type="SAM" id="MobiDB-lite"/>
    </source>
</evidence>
<keyword evidence="2 6" id="KW-0812">Transmembrane</keyword>
<dbReference type="OrthoDB" id="419711at2759"/>
<evidence type="ECO:0000256" key="4">
    <source>
        <dbReference type="ARBA" id="ARBA00023136"/>
    </source>
</evidence>
<feature type="transmembrane region" description="Helical" evidence="6">
    <location>
        <begin position="190"/>
        <end position="209"/>
    </location>
</feature>
<evidence type="ECO:0000313" key="8">
    <source>
        <dbReference type="Proteomes" id="UP000799439"/>
    </source>
</evidence>
<protein>
    <submittedName>
        <fullName evidence="7">Uncharacterized protein</fullName>
    </submittedName>
</protein>
<proteinExistence type="predicted"/>
<gene>
    <name evidence="7" type="ORF">K461DRAFT_290009</name>
</gene>
<dbReference type="Pfam" id="PF04750">
    <property type="entry name" value="Far-17a_AIG1"/>
    <property type="match status" value="1"/>
</dbReference>
<evidence type="ECO:0000256" key="2">
    <source>
        <dbReference type="ARBA" id="ARBA00022692"/>
    </source>
</evidence>
<dbReference type="InterPro" id="IPR006838">
    <property type="entry name" value="ADTRP_AIG1"/>
</dbReference>
<feature type="region of interest" description="Disordered" evidence="5">
    <location>
        <begin position="265"/>
        <end position="289"/>
    </location>
</feature>
<dbReference type="PANTHER" id="PTHR12242">
    <property type="entry name" value="OS02G0130600 PROTEIN-RELATED"/>
    <property type="match status" value="1"/>
</dbReference>
<feature type="transmembrane region" description="Helical" evidence="6">
    <location>
        <begin position="126"/>
        <end position="146"/>
    </location>
</feature>
<dbReference type="AlphaFoldDB" id="A0A9P4JA01"/>
<organism evidence="7 8">
    <name type="scientific">Myriangium duriaei CBS 260.36</name>
    <dbReference type="NCBI Taxonomy" id="1168546"/>
    <lineage>
        <taxon>Eukaryota</taxon>
        <taxon>Fungi</taxon>
        <taxon>Dikarya</taxon>
        <taxon>Ascomycota</taxon>
        <taxon>Pezizomycotina</taxon>
        <taxon>Dothideomycetes</taxon>
        <taxon>Dothideomycetidae</taxon>
        <taxon>Myriangiales</taxon>
        <taxon>Myriangiaceae</taxon>
        <taxon>Myriangium</taxon>
    </lineage>
</organism>
<reference evidence="7" key="1">
    <citation type="journal article" date="2020" name="Stud. Mycol.">
        <title>101 Dothideomycetes genomes: a test case for predicting lifestyles and emergence of pathogens.</title>
        <authorList>
            <person name="Haridas S."/>
            <person name="Albert R."/>
            <person name="Binder M."/>
            <person name="Bloem J."/>
            <person name="Labutti K."/>
            <person name="Salamov A."/>
            <person name="Andreopoulos B."/>
            <person name="Baker S."/>
            <person name="Barry K."/>
            <person name="Bills G."/>
            <person name="Bluhm B."/>
            <person name="Cannon C."/>
            <person name="Castanera R."/>
            <person name="Culley D."/>
            <person name="Daum C."/>
            <person name="Ezra D."/>
            <person name="Gonzalez J."/>
            <person name="Henrissat B."/>
            <person name="Kuo A."/>
            <person name="Liang C."/>
            <person name="Lipzen A."/>
            <person name="Lutzoni F."/>
            <person name="Magnuson J."/>
            <person name="Mondo S."/>
            <person name="Nolan M."/>
            <person name="Ohm R."/>
            <person name="Pangilinan J."/>
            <person name="Park H.-J."/>
            <person name="Ramirez L."/>
            <person name="Alfaro M."/>
            <person name="Sun H."/>
            <person name="Tritt A."/>
            <person name="Yoshinaga Y."/>
            <person name="Zwiers L.-H."/>
            <person name="Turgeon B."/>
            <person name="Goodwin S."/>
            <person name="Spatafora J."/>
            <person name="Crous P."/>
            <person name="Grigoriev I."/>
        </authorList>
    </citation>
    <scope>NUCLEOTIDE SEQUENCE</scope>
    <source>
        <strain evidence="7">CBS 260.36</strain>
    </source>
</reference>